<keyword evidence="3" id="KW-1185">Reference proteome</keyword>
<dbReference type="Proteomes" id="UP000245683">
    <property type="component" value="Unassembled WGS sequence"/>
</dbReference>
<evidence type="ECO:0000313" key="3">
    <source>
        <dbReference type="Proteomes" id="UP000245683"/>
    </source>
</evidence>
<accession>A0A317JWE1</accession>
<dbReference type="EMBL" id="QGSV01000269">
    <property type="protein sequence ID" value="PWU45087.1"/>
    <property type="molecule type" value="Genomic_DNA"/>
</dbReference>
<evidence type="ECO:0000259" key="1">
    <source>
        <dbReference type="Pfam" id="PF12680"/>
    </source>
</evidence>
<dbReference type="RefSeq" id="WP_109946625.1">
    <property type="nucleotide sequence ID" value="NZ_QGSV01000269.1"/>
</dbReference>
<reference evidence="3" key="1">
    <citation type="submission" date="2018-05" db="EMBL/GenBank/DDBJ databases">
        <title>Micromonospora globispora sp. nov. and Micromonospora rugosa sp. nov., isolated from marine sediment.</title>
        <authorList>
            <person name="Carro L."/>
            <person name="Aysel V."/>
            <person name="Cetin D."/>
            <person name="Igual J.M."/>
            <person name="Klenk H.-P."/>
            <person name="Trujillo M.E."/>
            <person name="Sahin N."/>
        </authorList>
    </citation>
    <scope>NUCLEOTIDE SEQUENCE [LARGE SCALE GENOMIC DNA]</scope>
    <source>
        <strain evidence="3">S2904</strain>
    </source>
</reference>
<dbReference type="AlphaFoldDB" id="A0A317JWE1"/>
<dbReference type="Gene3D" id="3.10.450.50">
    <property type="match status" value="1"/>
</dbReference>
<sequence length="137" mass="15766">MDEQAVRVALRQYLEHAGKDDDVAHEIHREDAVLEFPQSGERFEGVANFREWRRAYPAKVTFELRRVRGRDDIWVAELLLRYDGGPPHHAVDILEFRGDKVAYETIYVTEGWAAPEWRARWRAAPPREPSAGSAPAA</sequence>
<comment type="caution">
    <text evidence="2">The sequence shown here is derived from an EMBL/GenBank/DDBJ whole genome shotgun (WGS) entry which is preliminary data.</text>
</comment>
<dbReference type="InterPro" id="IPR037401">
    <property type="entry name" value="SnoaL-like"/>
</dbReference>
<evidence type="ECO:0000313" key="2">
    <source>
        <dbReference type="EMBL" id="PWU45087.1"/>
    </source>
</evidence>
<dbReference type="InterPro" id="IPR032710">
    <property type="entry name" value="NTF2-like_dom_sf"/>
</dbReference>
<feature type="domain" description="SnoaL-like" evidence="1">
    <location>
        <begin position="14"/>
        <end position="102"/>
    </location>
</feature>
<dbReference type="OrthoDB" id="3826377at2"/>
<dbReference type="SUPFAM" id="SSF54427">
    <property type="entry name" value="NTF2-like"/>
    <property type="match status" value="1"/>
</dbReference>
<protein>
    <recommendedName>
        <fullName evidence="1">SnoaL-like domain-containing protein</fullName>
    </recommendedName>
</protein>
<gene>
    <name evidence="2" type="ORF">DLJ46_22635</name>
</gene>
<name>A0A317JWE1_9ACTN</name>
<proteinExistence type="predicted"/>
<organism evidence="2 3">
    <name type="scientific">Micromonospora globispora</name>
    <dbReference type="NCBI Taxonomy" id="1450148"/>
    <lineage>
        <taxon>Bacteria</taxon>
        <taxon>Bacillati</taxon>
        <taxon>Actinomycetota</taxon>
        <taxon>Actinomycetes</taxon>
        <taxon>Micromonosporales</taxon>
        <taxon>Micromonosporaceae</taxon>
        <taxon>Micromonospora</taxon>
    </lineage>
</organism>
<dbReference type="Pfam" id="PF12680">
    <property type="entry name" value="SnoaL_2"/>
    <property type="match status" value="1"/>
</dbReference>